<evidence type="ECO:0000259" key="3">
    <source>
        <dbReference type="Pfam" id="PF05532"/>
    </source>
</evidence>
<feature type="compositionally biased region" description="Basic and acidic residues" evidence="2">
    <location>
        <begin position="17"/>
        <end position="33"/>
    </location>
</feature>
<gene>
    <name evidence="4" type="ORF">ERX27_08775</name>
</gene>
<accession>A0A4V6PPK7</accession>
<evidence type="ECO:0000256" key="1">
    <source>
        <dbReference type="ARBA" id="ARBA00009129"/>
    </source>
</evidence>
<dbReference type="Pfam" id="PF05532">
    <property type="entry name" value="CsbD"/>
    <property type="match status" value="1"/>
</dbReference>
<dbReference type="InterPro" id="IPR036629">
    <property type="entry name" value="YjbJ_sf"/>
</dbReference>
<feature type="region of interest" description="Disordered" evidence="2">
    <location>
        <begin position="1"/>
        <end position="41"/>
    </location>
</feature>
<reference evidence="4 5" key="1">
    <citation type="submission" date="2019-01" db="EMBL/GenBank/DDBJ databases">
        <title>Draft genome sequences of the type strains of six Macrococcus species.</title>
        <authorList>
            <person name="Mazhar S."/>
            <person name="Altermann E."/>
            <person name="Hill C."/>
            <person name="Mcauliffe O."/>
        </authorList>
    </citation>
    <scope>NUCLEOTIDE SEQUENCE [LARGE SCALE GENOMIC DNA]</scope>
    <source>
        <strain evidence="4 5">CCM4811</strain>
    </source>
</reference>
<protein>
    <submittedName>
        <fullName evidence="4">CsbD family protein</fullName>
    </submittedName>
</protein>
<evidence type="ECO:0000313" key="4">
    <source>
        <dbReference type="EMBL" id="TDL95237.1"/>
    </source>
</evidence>
<sequence>MALDGKFDQLKGNVQEKFGEATDNQDLKDKGAENKISGKVKEVTENAKDAVNNKVDEFKNK</sequence>
<dbReference type="Proteomes" id="UP000295310">
    <property type="component" value="Unassembled WGS sequence"/>
</dbReference>
<dbReference type="SUPFAM" id="SSF69047">
    <property type="entry name" value="Hypothetical protein YjbJ"/>
    <property type="match status" value="1"/>
</dbReference>
<feature type="domain" description="CsbD-like" evidence="3">
    <location>
        <begin position="4"/>
        <end position="52"/>
    </location>
</feature>
<keyword evidence="5" id="KW-1185">Reference proteome</keyword>
<dbReference type="InterPro" id="IPR008462">
    <property type="entry name" value="CsbD"/>
</dbReference>
<evidence type="ECO:0000256" key="2">
    <source>
        <dbReference type="SAM" id="MobiDB-lite"/>
    </source>
</evidence>
<evidence type="ECO:0000313" key="5">
    <source>
        <dbReference type="Proteomes" id="UP000295310"/>
    </source>
</evidence>
<organism evidence="4 5">
    <name type="scientific">Macrococcus brunensis</name>
    <dbReference type="NCBI Taxonomy" id="198483"/>
    <lineage>
        <taxon>Bacteria</taxon>
        <taxon>Bacillati</taxon>
        <taxon>Bacillota</taxon>
        <taxon>Bacilli</taxon>
        <taxon>Bacillales</taxon>
        <taxon>Staphylococcaceae</taxon>
        <taxon>Macrococcus</taxon>
    </lineage>
</organism>
<dbReference type="EMBL" id="SCWA01000016">
    <property type="protein sequence ID" value="TDL95237.1"/>
    <property type="molecule type" value="Genomic_DNA"/>
</dbReference>
<proteinExistence type="inferred from homology"/>
<dbReference type="Gene3D" id="1.10.1470.10">
    <property type="entry name" value="YjbJ"/>
    <property type="match status" value="1"/>
</dbReference>
<name>A0A4V6PPK7_9STAP</name>
<dbReference type="RefSeq" id="WP_133432467.1">
    <property type="nucleotide sequence ID" value="NZ_SCWA01000016.1"/>
</dbReference>
<comment type="caution">
    <text evidence="4">The sequence shown here is derived from an EMBL/GenBank/DDBJ whole genome shotgun (WGS) entry which is preliminary data.</text>
</comment>
<dbReference type="OrthoDB" id="2134937at2"/>
<comment type="similarity">
    <text evidence="1">Belongs to the UPF0337 (CsbD) family.</text>
</comment>
<dbReference type="AlphaFoldDB" id="A0A4V6PPK7"/>